<dbReference type="Pfam" id="PF16516">
    <property type="entry name" value="CC2-LZ"/>
    <property type="match status" value="1"/>
</dbReference>
<evidence type="ECO:0000256" key="6">
    <source>
        <dbReference type="ARBA" id="ARBA00023054"/>
    </source>
</evidence>
<name>A0AAW1E6M4_ZOAVI</name>
<evidence type="ECO:0000256" key="2">
    <source>
        <dbReference type="ARBA" id="ARBA00004496"/>
    </source>
</evidence>
<evidence type="ECO:0000256" key="12">
    <source>
        <dbReference type="ARBA" id="ARBA00081786"/>
    </source>
</evidence>
<comment type="subcellular location">
    <subcellularLocation>
        <location evidence="2">Cytoplasm</location>
    </subcellularLocation>
    <subcellularLocation>
        <location evidence="1">Nucleus</location>
    </subcellularLocation>
</comment>
<sequence>MEGKGPYRIYDPGGSEVKARDEAGGGSSYRQLLEENSILRERMKGLKSLGDLLEESQSEASRLRQRVEELVRDNEALKSSSFAASLCMGGPIQTETQSRPHILDGKHCLHPTAEQKEEQTSCLGKALHSEKPIEASEFEVVNVDGKTSAALIAGSVAGVIPVLPQENIELTSQLKRLESSFSIFAEESNPNQLLAHLGRMAVEFHHLSSKVQKNEQRTSLLQTLCEQLRQENNELRKKMEEDHHIRNQDLEQLRQENLKLKEVVVTGAAAGAAAAAAAAAAASSDTEAPEAKEEPVKEESAAVRPKMEATTPQKSGKAAEKTPTKPCDAEVYEKKIKLLEKQRKDVLEVNKQWDIQWNSMKSQFEQKITDLRQRLAESQKTVLELEAEREQRQRDYDKKLLLAKSKIENVQGEKECLNSETTELKQKIRYLQDQLLPLSKQREYQEKEIQRLNRALEEALNLHTPSSSQQPPGQGNFADAANNLKRQELLTQIAVLKEQVKIFEEDFRKERSDRERMNEEKEDLRRQVERLQGQITNLTNQLHQAQNECQRERTERCKLERLQMQHHKQGQQQERRTSDPTSGSVNGPLSPPYCGPFVQVGPQGPEGWPVHFPPRMPNAAGATAAAAAAPPPVRDFQPVTPGFPWQSSFPQPRGARAVGESSRPPPENADQSATTTAASAASAAAAAAGFGKRERQNIDPGKH</sequence>
<evidence type="ECO:0000256" key="14">
    <source>
        <dbReference type="SAM" id="MobiDB-lite"/>
    </source>
</evidence>
<dbReference type="EMBL" id="JBCEZU010000538">
    <property type="protein sequence ID" value="KAK9517817.1"/>
    <property type="molecule type" value="Genomic_DNA"/>
</dbReference>
<protein>
    <recommendedName>
        <fullName evidence="9">TNFAIP3-interacting protein 1</fullName>
    </recommendedName>
    <alternativeName>
        <fullName evidence="11">A20-binding inhibitor of NF-kappa-B activation 1</fullName>
    </alternativeName>
    <alternativeName>
        <fullName evidence="12">Nef-associated factor 1</fullName>
    </alternativeName>
    <alternativeName>
        <fullName evidence="10">Virion-associated nuclear shuttling protein</fullName>
    </alternativeName>
</protein>
<keyword evidence="6 13" id="KW-0175">Coiled coil</keyword>
<feature type="compositionally biased region" description="Basic and acidic residues" evidence="14">
    <location>
        <begin position="691"/>
        <end position="703"/>
    </location>
</feature>
<accession>A0AAW1E6M4</accession>
<feature type="compositionally biased region" description="Low complexity" evidence="14">
    <location>
        <begin position="672"/>
        <end position="688"/>
    </location>
</feature>
<dbReference type="GO" id="GO:0071222">
    <property type="term" value="P:cellular response to lipopolysaccharide"/>
    <property type="evidence" value="ECO:0007669"/>
    <property type="project" value="TreeGrafter"/>
</dbReference>
<feature type="region of interest" description="Disordered" evidence="14">
    <location>
        <begin position="284"/>
        <end position="326"/>
    </location>
</feature>
<dbReference type="GO" id="GO:0043124">
    <property type="term" value="P:negative regulation of canonical NF-kappaB signal transduction"/>
    <property type="evidence" value="ECO:0007669"/>
    <property type="project" value="UniProtKB-ARBA"/>
</dbReference>
<evidence type="ECO:0000256" key="9">
    <source>
        <dbReference type="ARBA" id="ARBA00073021"/>
    </source>
</evidence>
<dbReference type="GO" id="GO:0005737">
    <property type="term" value="C:cytoplasm"/>
    <property type="evidence" value="ECO:0007669"/>
    <property type="project" value="UniProtKB-SubCell"/>
</dbReference>
<feature type="coiled-coil region" evidence="13">
    <location>
        <begin position="218"/>
        <end position="256"/>
    </location>
</feature>
<keyword evidence="7" id="KW-0395">Inflammatory response</keyword>
<feature type="region of interest" description="Disordered" evidence="14">
    <location>
        <begin position="1"/>
        <end position="28"/>
    </location>
</feature>
<dbReference type="GO" id="GO:0005634">
    <property type="term" value="C:nucleus"/>
    <property type="evidence" value="ECO:0007669"/>
    <property type="project" value="UniProtKB-SubCell"/>
</dbReference>
<feature type="compositionally biased region" description="Basic and acidic residues" evidence="14">
    <location>
        <begin position="317"/>
        <end position="326"/>
    </location>
</feature>
<comment type="caution">
    <text evidence="16">The sequence shown here is derived from an EMBL/GenBank/DDBJ whole genome shotgun (WGS) entry which is preliminary data.</text>
</comment>
<keyword evidence="17" id="KW-1185">Reference proteome</keyword>
<dbReference type="GO" id="GO:0010604">
    <property type="term" value="P:positive regulation of macromolecule metabolic process"/>
    <property type="evidence" value="ECO:0007669"/>
    <property type="project" value="UniProtKB-ARBA"/>
</dbReference>
<keyword evidence="3" id="KW-0488">Methylation</keyword>
<evidence type="ECO:0000313" key="16">
    <source>
        <dbReference type="EMBL" id="KAK9517817.1"/>
    </source>
</evidence>
<proteinExistence type="predicted"/>
<feature type="compositionally biased region" description="Basic and acidic residues" evidence="14">
    <location>
        <begin position="289"/>
        <end position="307"/>
    </location>
</feature>
<keyword evidence="5" id="KW-0597">Phosphoprotein</keyword>
<dbReference type="PANTHER" id="PTHR31882:SF3">
    <property type="entry name" value="TNFAIP3-INTERACTING PROTEIN 1"/>
    <property type="match status" value="1"/>
</dbReference>
<feature type="compositionally biased region" description="Low complexity" evidence="14">
    <location>
        <begin position="617"/>
        <end position="628"/>
    </location>
</feature>
<keyword evidence="8" id="KW-0539">Nucleus</keyword>
<evidence type="ECO:0000259" key="15">
    <source>
        <dbReference type="Pfam" id="PF16516"/>
    </source>
</evidence>
<dbReference type="Gene3D" id="1.20.5.990">
    <property type="entry name" value="Nemo cc2-lz domain - 1d5 darpin complex"/>
    <property type="match status" value="1"/>
</dbReference>
<evidence type="ECO:0000256" key="10">
    <source>
        <dbReference type="ARBA" id="ARBA00075165"/>
    </source>
</evidence>
<evidence type="ECO:0000256" key="5">
    <source>
        <dbReference type="ARBA" id="ARBA00022553"/>
    </source>
</evidence>
<evidence type="ECO:0000256" key="4">
    <source>
        <dbReference type="ARBA" id="ARBA00022490"/>
    </source>
</evidence>
<evidence type="ECO:0000256" key="1">
    <source>
        <dbReference type="ARBA" id="ARBA00004123"/>
    </source>
</evidence>
<dbReference type="Proteomes" id="UP001488805">
    <property type="component" value="Unassembled WGS sequence"/>
</dbReference>
<dbReference type="GO" id="GO:0006357">
    <property type="term" value="P:regulation of transcription by RNA polymerase II"/>
    <property type="evidence" value="ECO:0007669"/>
    <property type="project" value="TreeGrafter"/>
</dbReference>
<evidence type="ECO:0000256" key="3">
    <source>
        <dbReference type="ARBA" id="ARBA00022481"/>
    </source>
</evidence>
<feature type="region of interest" description="Disordered" evidence="14">
    <location>
        <begin position="563"/>
        <end position="703"/>
    </location>
</feature>
<evidence type="ECO:0000256" key="11">
    <source>
        <dbReference type="ARBA" id="ARBA00079468"/>
    </source>
</evidence>
<gene>
    <name evidence="16" type="ORF">VZT92_023158</name>
</gene>
<dbReference type="FunFam" id="1.20.5.990:FF:000001">
    <property type="entry name" value="TNFAIP3 interacting protein 1"/>
    <property type="match status" value="1"/>
</dbReference>
<dbReference type="InterPro" id="IPR032419">
    <property type="entry name" value="CC2-LZ_dom"/>
</dbReference>
<feature type="coiled-coil region" evidence="13">
    <location>
        <begin position="329"/>
        <end position="462"/>
    </location>
</feature>
<reference evidence="16 17" key="1">
    <citation type="journal article" date="2024" name="Genome Biol. Evol.">
        <title>Chromosome-level genome assembly of the viviparous eelpout Zoarces viviparus.</title>
        <authorList>
            <person name="Fuhrmann N."/>
            <person name="Brasseur M.V."/>
            <person name="Bakowski C.E."/>
            <person name="Podsiadlowski L."/>
            <person name="Prost S."/>
            <person name="Krehenwinkel H."/>
            <person name="Mayer C."/>
        </authorList>
    </citation>
    <scope>NUCLEOTIDE SEQUENCE [LARGE SCALE GENOMIC DNA]</scope>
    <source>
        <strain evidence="16">NO-MEL_2022_Ind0_liver</strain>
    </source>
</reference>
<evidence type="ECO:0000256" key="13">
    <source>
        <dbReference type="SAM" id="Coils"/>
    </source>
</evidence>
<feature type="domain" description="NF-kappa-B essential modulator NEMO CC2-LZ" evidence="15">
    <location>
        <begin position="440"/>
        <end position="538"/>
    </location>
</feature>
<evidence type="ECO:0000256" key="8">
    <source>
        <dbReference type="ARBA" id="ARBA00023242"/>
    </source>
</evidence>
<dbReference type="AlphaFoldDB" id="A0AAW1E6M4"/>
<dbReference type="PANTHER" id="PTHR31882">
    <property type="entry name" value="TNFAIP3-INTERACTING PROTEIN COILED COIL FAMILY MEMBER"/>
    <property type="match status" value="1"/>
</dbReference>
<evidence type="ECO:0000256" key="7">
    <source>
        <dbReference type="ARBA" id="ARBA00023198"/>
    </source>
</evidence>
<feature type="coiled-coil region" evidence="13">
    <location>
        <begin position="486"/>
        <end position="555"/>
    </location>
</feature>
<dbReference type="GO" id="GO:0006954">
    <property type="term" value="P:inflammatory response"/>
    <property type="evidence" value="ECO:0007669"/>
    <property type="project" value="UniProtKB-KW"/>
</dbReference>
<keyword evidence="4" id="KW-0963">Cytoplasm</keyword>
<feature type="coiled-coil region" evidence="13">
    <location>
        <begin position="29"/>
        <end position="80"/>
    </location>
</feature>
<organism evidence="16 17">
    <name type="scientific">Zoarces viviparus</name>
    <name type="common">Viviparous eelpout</name>
    <name type="synonym">Blennius viviparus</name>
    <dbReference type="NCBI Taxonomy" id="48416"/>
    <lineage>
        <taxon>Eukaryota</taxon>
        <taxon>Metazoa</taxon>
        <taxon>Chordata</taxon>
        <taxon>Craniata</taxon>
        <taxon>Vertebrata</taxon>
        <taxon>Euteleostomi</taxon>
        <taxon>Actinopterygii</taxon>
        <taxon>Neopterygii</taxon>
        <taxon>Teleostei</taxon>
        <taxon>Neoteleostei</taxon>
        <taxon>Acanthomorphata</taxon>
        <taxon>Eupercaria</taxon>
        <taxon>Perciformes</taxon>
        <taxon>Cottioidei</taxon>
        <taxon>Zoarcales</taxon>
        <taxon>Zoarcidae</taxon>
        <taxon>Zoarcinae</taxon>
        <taxon>Zoarces</taxon>
    </lineage>
</organism>
<evidence type="ECO:0000313" key="17">
    <source>
        <dbReference type="Proteomes" id="UP001488805"/>
    </source>
</evidence>